<keyword evidence="1 4" id="KW-0808">Transferase</keyword>
<protein>
    <submittedName>
        <fullName evidence="4">Glycosyltransferase involved in cell wall biosynthesis</fullName>
    </submittedName>
</protein>
<dbReference type="InterPro" id="IPR001296">
    <property type="entry name" value="Glyco_trans_1"/>
</dbReference>
<feature type="domain" description="Glycosyl transferase family 1" evidence="2">
    <location>
        <begin position="214"/>
        <end position="378"/>
    </location>
</feature>
<dbReference type="EMBL" id="JACHFM010000007">
    <property type="protein sequence ID" value="MBB5224442.1"/>
    <property type="molecule type" value="Genomic_DNA"/>
</dbReference>
<dbReference type="GO" id="GO:0016757">
    <property type="term" value="F:glycosyltransferase activity"/>
    <property type="evidence" value="ECO:0007669"/>
    <property type="project" value="InterPro"/>
</dbReference>
<feature type="domain" description="Glycosyl transferase family 4" evidence="3">
    <location>
        <begin position="36"/>
        <end position="201"/>
    </location>
</feature>
<dbReference type="RefSeq" id="WP_184155148.1">
    <property type="nucleotide sequence ID" value="NZ_JACHFM010000007.1"/>
</dbReference>
<keyword evidence="5" id="KW-1185">Reference proteome</keyword>
<evidence type="ECO:0000259" key="2">
    <source>
        <dbReference type="Pfam" id="PF00534"/>
    </source>
</evidence>
<sequence>MTRSRSPARPLRRIVFAHKNFPAQFGAFGEWLAGEGREVVFLTQRAGAAHPAMRVLGSPDHRAPAEGTHRYLKGFEAGVITAQAFARAGAGLRGEGFIPDVVMAHAGWGAGTFLKDVWPEALSVPYFEWYYNWPHPDRTPEDGPPGEPLDTRARTRIRNAPLWADFSAGDRALCPTRFQAAQFPPWMRERLTVMHDGVDTDVHSPGDRGREILARWGVPEDAEVVTSITRGMEPHRGFPETMRALSQLQRRRPRLHALIGGEDRVAYGAQLPKGESWKARMLAELDLDLSRIHFTGLLSRSDMVAVMRASDAHIYLTVPFVLSWSLLDAMSTGCLLVASDTAPVREFIEDRVSGLLVPPHDVDALVARLETALDARGGGLEALRTRARARITGELDARRVIWPKKLAWLEASLAAPAGADVRPRRR</sequence>
<evidence type="ECO:0000313" key="5">
    <source>
        <dbReference type="Proteomes" id="UP000549457"/>
    </source>
</evidence>
<accession>A0A840SZG1</accession>
<evidence type="ECO:0000313" key="4">
    <source>
        <dbReference type="EMBL" id="MBB5224442.1"/>
    </source>
</evidence>
<dbReference type="Gene3D" id="3.40.50.2000">
    <property type="entry name" value="Glycogen Phosphorylase B"/>
    <property type="match status" value="2"/>
</dbReference>
<dbReference type="Pfam" id="PF12000">
    <property type="entry name" value="Glyco_trans_4_3"/>
    <property type="match status" value="1"/>
</dbReference>
<proteinExistence type="predicted"/>
<dbReference type="Proteomes" id="UP000549457">
    <property type="component" value="Unassembled WGS sequence"/>
</dbReference>
<reference evidence="4 5" key="1">
    <citation type="submission" date="2020-08" db="EMBL/GenBank/DDBJ databases">
        <title>Genomic Encyclopedia of Type Strains, Phase IV (KMG-IV): sequencing the most valuable type-strain genomes for metagenomic binning, comparative biology and taxonomic classification.</title>
        <authorList>
            <person name="Goeker M."/>
        </authorList>
    </citation>
    <scope>NUCLEOTIDE SEQUENCE [LARGE SCALE GENOMIC DNA]</scope>
    <source>
        <strain evidence="4 5">DSM 101730</strain>
    </source>
</reference>
<dbReference type="Pfam" id="PF00534">
    <property type="entry name" value="Glycos_transf_1"/>
    <property type="match status" value="1"/>
</dbReference>
<name>A0A840SZG1_9RHOB</name>
<dbReference type="AlphaFoldDB" id="A0A840SZG1"/>
<dbReference type="SUPFAM" id="SSF53756">
    <property type="entry name" value="UDP-Glycosyltransferase/glycogen phosphorylase"/>
    <property type="match status" value="1"/>
</dbReference>
<evidence type="ECO:0000256" key="1">
    <source>
        <dbReference type="ARBA" id="ARBA00022679"/>
    </source>
</evidence>
<gene>
    <name evidence="4" type="ORF">HNP73_004412</name>
</gene>
<comment type="caution">
    <text evidence="4">The sequence shown here is derived from an EMBL/GenBank/DDBJ whole genome shotgun (WGS) entry which is preliminary data.</text>
</comment>
<dbReference type="GO" id="GO:0009103">
    <property type="term" value="P:lipopolysaccharide biosynthetic process"/>
    <property type="evidence" value="ECO:0007669"/>
    <property type="project" value="TreeGrafter"/>
</dbReference>
<evidence type="ECO:0000259" key="3">
    <source>
        <dbReference type="Pfam" id="PF12000"/>
    </source>
</evidence>
<dbReference type="PANTHER" id="PTHR46401:SF2">
    <property type="entry name" value="GLYCOSYLTRANSFERASE WBBK-RELATED"/>
    <property type="match status" value="1"/>
</dbReference>
<dbReference type="InterPro" id="IPR022623">
    <property type="entry name" value="Glyco_trans_4"/>
</dbReference>
<dbReference type="PANTHER" id="PTHR46401">
    <property type="entry name" value="GLYCOSYLTRANSFERASE WBBK-RELATED"/>
    <property type="match status" value="1"/>
</dbReference>
<organism evidence="4 5">
    <name type="scientific">Amaricoccus macauensis</name>
    <dbReference type="NCBI Taxonomy" id="57001"/>
    <lineage>
        <taxon>Bacteria</taxon>
        <taxon>Pseudomonadati</taxon>
        <taxon>Pseudomonadota</taxon>
        <taxon>Alphaproteobacteria</taxon>
        <taxon>Rhodobacterales</taxon>
        <taxon>Paracoccaceae</taxon>
        <taxon>Amaricoccus</taxon>
    </lineage>
</organism>